<evidence type="ECO:0000259" key="1">
    <source>
        <dbReference type="Pfam" id="PF13007"/>
    </source>
</evidence>
<reference evidence="2 3" key="1">
    <citation type="submission" date="2018-03" db="EMBL/GenBank/DDBJ databases">
        <authorList>
            <person name="Gully D."/>
        </authorList>
    </citation>
    <scope>NUCLEOTIDE SEQUENCE [LARGE SCALE GENOMIC DNA]</scope>
    <source>
        <strain evidence="2">ORS3257</strain>
    </source>
</reference>
<dbReference type="EMBL" id="LS398110">
    <property type="protein sequence ID" value="SPP98248.1"/>
    <property type="molecule type" value="Genomic_DNA"/>
</dbReference>
<dbReference type="InterPro" id="IPR024463">
    <property type="entry name" value="Transposase_TnpC_homeodom"/>
</dbReference>
<dbReference type="Pfam" id="PF13007">
    <property type="entry name" value="LZ_Tnp_IS66"/>
    <property type="match status" value="1"/>
</dbReference>
<feature type="domain" description="Transposase TnpC homeodomain" evidence="1">
    <location>
        <begin position="51"/>
        <end position="115"/>
    </location>
</feature>
<proteinExistence type="predicted"/>
<sequence length="126" mass="13957">MDADRDAVPDDIAALKKALAVERAKGLEIAAELAVAPAKASEDEVLIAQQKLQIAKLKHQIYGQRSERSSRLIEQLALTFEELESDATEDELAAERAVAKATTVREFTRKRSDARPSLSISHTSWW</sequence>
<evidence type="ECO:0000313" key="3">
    <source>
        <dbReference type="Proteomes" id="UP000246085"/>
    </source>
</evidence>
<accession>A0A2U3QA18</accession>
<dbReference type="KEGG" id="bvz:BRAD3257_7546"/>
<evidence type="ECO:0000313" key="2">
    <source>
        <dbReference type="EMBL" id="SPP98248.1"/>
    </source>
</evidence>
<name>A0A2U3QA18_9BRAD</name>
<gene>
    <name evidence="2" type="ORF">BRAD3257_7546</name>
</gene>
<dbReference type="Proteomes" id="UP000246085">
    <property type="component" value="Chromosome BRAD3257"/>
</dbReference>
<organism evidence="2 3">
    <name type="scientific">Bradyrhizobium vignae</name>
    <dbReference type="NCBI Taxonomy" id="1549949"/>
    <lineage>
        <taxon>Bacteria</taxon>
        <taxon>Pseudomonadati</taxon>
        <taxon>Pseudomonadota</taxon>
        <taxon>Alphaproteobacteria</taxon>
        <taxon>Hyphomicrobiales</taxon>
        <taxon>Nitrobacteraceae</taxon>
        <taxon>Bradyrhizobium</taxon>
    </lineage>
</organism>
<protein>
    <recommendedName>
        <fullName evidence="1">Transposase TnpC homeodomain domain-containing protein</fullName>
    </recommendedName>
</protein>
<dbReference type="AlphaFoldDB" id="A0A2U3QA18"/>